<gene>
    <name evidence="2" type="ORF">OPDIPICF_04774</name>
</gene>
<organism evidence="2 3">
    <name type="scientific">BD1-7 clade bacterium</name>
    <dbReference type="NCBI Taxonomy" id="2029982"/>
    <lineage>
        <taxon>Bacteria</taxon>
        <taxon>Pseudomonadati</taxon>
        <taxon>Pseudomonadota</taxon>
        <taxon>Gammaproteobacteria</taxon>
        <taxon>Cellvibrionales</taxon>
        <taxon>Spongiibacteraceae</taxon>
        <taxon>BD1-7 clade</taxon>
    </lineage>
</organism>
<dbReference type="AlphaFoldDB" id="A0A5S9Q7R4"/>
<accession>A0A5S9Q7R4</accession>
<sequence length="52" mass="5515">MKSIKTQPDETTTNTPSEKKSWKNPTVTVLDTTSTLGKDTASMEAGTNTGPS</sequence>
<proteinExistence type="predicted"/>
<feature type="compositionally biased region" description="Polar residues" evidence="1">
    <location>
        <begin position="23"/>
        <end position="37"/>
    </location>
</feature>
<dbReference type="Proteomes" id="UP000441399">
    <property type="component" value="Unassembled WGS sequence"/>
</dbReference>
<dbReference type="EMBL" id="CACSIO010000021">
    <property type="protein sequence ID" value="CAA0113959.1"/>
    <property type="molecule type" value="Genomic_DNA"/>
</dbReference>
<name>A0A5S9Q7R4_9GAMM</name>
<feature type="region of interest" description="Disordered" evidence="1">
    <location>
        <begin position="1"/>
        <end position="52"/>
    </location>
</feature>
<feature type="compositionally biased region" description="Polar residues" evidence="1">
    <location>
        <begin position="1"/>
        <end position="16"/>
    </location>
</feature>
<keyword evidence="3" id="KW-1185">Reference proteome</keyword>
<evidence type="ECO:0000256" key="1">
    <source>
        <dbReference type="SAM" id="MobiDB-lite"/>
    </source>
</evidence>
<evidence type="ECO:0000313" key="3">
    <source>
        <dbReference type="Proteomes" id="UP000441399"/>
    </source>
</evidence>
<reference evidence="2 3" key="1">
    <citation type="submission" date="2019-11" db="EMBL/GenBank/DDBJ databases">
        <authorList>
            <person name="Holert J."/>
        </authorList>
    </citation>
    <scope>NUCLEOTIDE SEQUENCE [LARGE SCALE GENOMIC DNA]</scope>
    <source>
        <strain evidence="2">SB11_3</strain>
    </source>
</reference>
<evidence type="ECO:0000313" key="2">
    <source>
        <dbReference type="EMBL" id="CAA0113959.1"/>
    </source>
</evidence>
<protein>
    <submittedName>
        <fullName evidence="2">Uncharacterized protein</fullName>
    </submittedName>
</protein>